<dbReference type="SUPFAM" id="SSF54826">
    <property type="entry name" value="Enolase N-terminal domain-like"/>
    <property type="match status" value="1"/>
</dbReference>
<keyword evidence="10" id="KW-1185">Reference proteome</keyword>
<dbReference type="GO" id="GO:0009063">
    <property type="term" value="P:amino acid catabolic process"/>
    <property type="evidence" value="ECO:0007669"/>
    <property type="project" value="InterPro"/>
</dbReference>
<dbReference type="InterPro" id="IPR029065">
    <property type="entry name" value="Enolase_C-like"/>
</dbReference>
<dbReference type="CDD" id="cd03319">
    <property type="entry name" value="L-Ala-DL-Glu_epimerase"/>
    <property type="match status" value="1"/>
</dbReference>
<feature type="active site" description="Proton acceptor; specific for (R)-substrate epimerization" evidence="5">
    <location>
        <position position="155"/>
    </location>
</feature>
<dbReference type="InterPro" id="IPR034603">
    <property type="entry name" value="Dipeptide_epimerase"/>
</dbReference>
<comment type="similarity">
    <text evidence="1 7">Belongs to the mandelate racemase/muconate lactonizing enzyme family.</text>
</comment>
<proteinExistence type="inferred from homology"/>
<name>A0A2W2AL49_9BACT</name>
<feature type="domain" description="Mandelate racemase/muconate lactonizing enzyme C-terminal" evidence="8">
    <location>
        <begin position="137"/>
        <end position="226"/>
    </location>
</feature>
<gene>
    <name evidence="9" type="ORF">DN068_10410</name>
</gene>
<dbReference type="PANTHER" id="PTHR48080">
    <property type="entry name" value="D-GALACTONATE DEHYDRATASE-RELATED"/>
    <property type="match status" value="1"/>
</dbReference>
<reference evidence="9 10" key="1">
    <citation type="submission" date="2018-06" db="EMBL/GenBank/DDBJ databases">
        <title>Mucibacter soli gen. nov., sp. nov., a new member of the family Chitinophagaceae producing mucin.</title>
        <authorList>
            <person name="Kim M.-K."/>
            <person name="Park S."/>
            <person name="Kim T.-S."/>
            <person name="Joung Y."/>
            <person name="Han J.-H."/>
            <person name="Kim S.B."/>
        </authorList>
    </citation>
    <scope>NUCLEOTIDE SEQUENCE [LARGE SCALE GENOMIC DNA]</scope>
    <source>
        <strain evidence="9 10">R1-15</strain>
    </source>
</reference>
<feature type="binding site" evidence="6">
    <location>
        <position position="205"/>
    </location>
    <ligand>
        <name>Mg(2+)</name>
        <dbReference type="ChEBI" id="CHEBI:18420"/>
    </ligand>
</feature>
<dbReference type="InterPro" id="IPR018110">
    <property type="entry name" value="Mandel_Rmase/mucon_lact_enz_CS"/>
</dbReference>
<dbReference type="Pfam" id="PF02746">
    <property type="entry name" value="MR_MLE_N"/>
    <property type="match status" value="1"/>
</dbReference>
<feature type="binding site" evidence="6">
    <location>
        <position position="179"/>
    </location>
    <ligand>
        <name>Mg(2+)</name>
        <dbReference type="ChEBI" id="CHEBI:18420"/>
    </ligand>
</feature>
<sequence>MQLKSYSFDLEFEYPFTIAKGTKTHQPTLIVSLGVGPRLVGFGEATAISYYNVTVEHMQAVLDEKRGMIERYALTDPMRFWHFLHHLIPGENFLIAALDIAGWDLFAQIRRMPLYRLLQMNFTKLPVTDYTLGIDTPEKMVAKMQAHPWPMYKIKIGKADDIDLIRTLRGHTEAPFRVDANEALAFDDAKKLLPELKELGVTFLEQPLAKTEWDAMKELKQLSSIPLFADESCVEEHDVAKCVDAFHGINIKLTKCGGITPAIRMIGEARKTGLKVMMGSMNESTIGAAAVANMAPVLDEMDIDGPLLLKENVAEGLTYDNGVVKISGREGLGIRFWGEKKLSR</sequence>
<evidence type="ECO:0000256" key="7">
    <source>
        <dbReference type="RuleBase" id="RU366006"/>
    </source>
</evidence>
<dbReference type="GO" id="GO:0000287">
    <property type="term" value="F:magnesium ion binding"/>
    <property type="evidence" value="ECO:0007669"/>
    <property type="project" value="UniProtKB-ARBA"/>
</dbReference>
<dbReference type="InterPro" id="IPR013342">
    <property type="entry name" value="Mandelate_racemase_C"/>
</dbReference>
<dbReference type="InterPro" id="IPR029017">
    <property type="entry name" value="Enolase-like_N"/>
</dbReference>
<evidence type="ECO:0000256" key="5">
    <source>
        <dbReference type="PIRSR" id="PIRSR634603-1"/>
    </source>
</evidence>
<evidence type="ECO:0000313" key="9">
    <source>
        <dbReference type="EMBL" id="PZF73030.1"/>
    </source>
</evidence>
<keyword evidence="3 6" id="KW-0460">Magnesium</keyword>
<dbReference type="EC" id="5.1.1.-" evidence="7"/>
<feature type="binding site" evidence="6">
    <location>
        <position position="230"/>
    </location>
    <ligand>
        <name>Mg(2+)</name>
        <dbReference type="ChEBI" id="CHEBI:18420"/>
    </ligand>
</feature>
<feature type="active site" description="Proton acceptor; specific for (S)-substrate epimerization" evidence="5">
    <location>
        <position position="252"/>
    </location>
</feature>
<dbReference type="Gene3D" id="3.30.390.10">
    <property type="entry name" value="Enolase-like, N-terminal domain"/>
    <property type="match status" value="1"/>
</dbReference>
<evidence type="ECO:0000256" key="1">
    <source>
        <dbReference type="ARBA" id="ARBA00008031"/>
    </source>
</evidence>
<evidence type="ECO:0000256" key="6">
    <source>
        <dbReference type="PIRSR" id="PIRSR634603-3"/>
    </source>
</evidence>
<dbReference type="Proteomes" id="UP000248745">
    <property type="component" value="Unassembled WGS sequence"/>
</dbReference>
<dbReference type="Gene3D" id="3.20.20.120">
    <property type="entry name" value="Enolase-like C-terminal domain"/>
    <property type="match status" value="1"/>
</dbReference>
<dbReference type="Pfam" id="PF13378">
    <property type="entry name" value="MR_MLE_C"/>
    <property type="match status" value="1"/>
</dbReference>
<evidence type="ECO:0000259" key="8">
    <source>
        <dbReference type="SMART" id="SM00922"/>
    </source>
</evidence>
<dbReference type="SFLD" id="SFLDS00001">
    <property type="entry name" value="Enolase"/>
    <property type="match status" value="1"/>
</dbReference>
<keyword evidence="4 7" id="KW-0413">Isomerase</keyword>
<keyword evidence="2 6" id="KW-0479">Metal-binding</keyword>
<organism evidence="9 10">
    <name type="scientific">Taibaiella soli</name>
    <dbReference type="NCBI Taxonomy" id="1649169"/>
    <lineage>
        <taxon>Bacteria</taxon>
        <taxon>Pseudomonadati</taxon>
        <taxon>Bacteroidota</taxon>
        <taxon>Chitinophagia</taxon>
        <taxon>Chitinophagales</taxon>
        <taxon>Chitinophagaceae</taxon>
        <taxon>Taibaiella</taxon>
    </lineage>
</organism>
<evidence type="ECO:0000256" key="4">
    <source>
        <dbReference type="ARBA" id="ARBA00023235"/>
    </source>
</evidence>
<accession>A0A2W2AL49</accession>
<dbReference type="PROSITE" id="PS00909">
    <property type="entry name" value="MR_MLE_2"/>
    <property type="match status" value="1"/>
</dbReference>
<evidence type="ECO:0000256" key="2">
    <source>
        <dbReference type="ARBA" id="ARBA00022723"/>
    </source>
</evidence>
<dbReference type="SMART" id="SM00922">
    <property type="entry name" value="MR_MLE"/>
    <property type="match status" value="1"/>
</dbReference>
<comment type="caution">
    <text evidence="9">The sequence shown here is derived from an EMBL/GenBank/DDBJ whole genome shotgun (WGS) entry which is preliminary data.</text>
</comment>
<evidence type="ECO:0000256" key="3">
    <source>
        <dbReference type="ARBA" id="ARBA00022842"/>
    </source>
</evidence>
<protein>
    <recommendedName>
        <fullName evidence="7">Dipeptide epimerase</fullName>
        <ecNumber evidence="7">5.1.1.-</ecNumber>
    </recommendedName>
</protein>
<evidence type="ECO:0000313" key="10">
    <source>
        <dbReference type="Proteomes" id="UP000248745"/>
    </source>
</evidence>
<dbReference type="AlphaFoldDB" id="A0A2W2AL49"/>
<dbReference type="GO" id="GO:0016855">
    <property type="term" value="F:racemase and epimerase activity, acting on amino acids and derivatives"/>
    <property type="evidence" value="ECO:0007669"/>
    <property type="project" value="UniProtKB-UniRule"/>
</dbReference>
<dbReference type="PANTHER" id="PTHR48080:SF3">
    <property type="entry name" value="ENOLASE SUPERFAMILY MEMBER DDB_G0284701"/>
    <property type="match status" value="1"/>
</dbReference>
<dbReference type="InterPro" id="IPR036849">
    <property type="entry name" value="Enolase-like_C_sf"/>
</dbReference>
<dbReference type="InterPro" id="IPR034593">
    <property type="entry name" value="DgoD-like"/>
</dbReference>
<dbReference type="SFLD" id="SFLDG00180">
    <property type="entry name" value="muconate_cycloisomerase"/>
    <property type="match status" value="1"/>
</dbReference>
<dbReference type="SUPFAM" id="SSF51604">
    <property type="entry name" value="Enolase C-terminal domain-like"/>
    <property type="match status" value="1"/>
</dbReference>
<dbReference type="EMBL" id="QKTW01000016">
    <property type="protein sequence ID" value="PZF73030.1"/>
    <property type="molecule type" value="Genomic_DNA"/>
</dbReference>
<dbReference type="OrthoDB" id="9775391at2"/>
<comment type="cofactor">
    <cofactor evidence="6 7">
        <name>Mg(2+)</name>
        <dbReference type="ChEBI" id="CHEBI:18420"/>
    </cofactor>
    <text evidence="6 7">Binds 1 Mg(2+) ion per subunit.</text>
</comment>
<dbReference type="InterPro" id="IPR013341">
    <property type="entry name" value="Mandelate_racemase_N_dom"/>
</dbReference>